<organism evidence="1 2">
    <name type="scientific">Tistlia consotensis USBA 355</name>
    <dbReference type="NCBI Taxonomy" id="560819"/>
    <lineage>
        <taxon>Bacteria</taxon>
        <taxon>Pseudomonadati</taxon>
        <taxon>Pseudomonadota</taxon>
        <taxon>Alphaproteobacteria</taxon>
        <taxon>Rhodospirillales</taxon>
        <taxon>Rhodovibrionaceae</taxon>
        <taxon>Tistlia</taxon>
    </lineage>
</organism>
<proteinExistence type="predicted"/>
<dbReference type="EMBL" id="FWZX01000045">
    <property type="protein sequence ID" value="SMF82158.1"/>
    <property type="molecule type" value="Genomic_DNA"/>
</dbReference>
<sequence>MTKIWFLLEEDGQPRRPPFETVQDAKEAGEELVTRGLPLLITRLSGMVASVGWRYDYEVSDWVETPLP</sequence>
<name>A0A1Y6CR05_9PROT</name>
<keyword evidence="2" id="KW-1185">Reference proteome</keyword>
<accession>A0A1Y6CR05</accession>
<evidence type="ECO:0000313" key="2">
    <source>
        <dbReference type="Proteomes" id="UP000192917"/>
    </source>
</evidence>
<dbReference type="AlphaFoldDB" id="A0A1Y6CR05"/>
<dbReference type="RefSeq" id="WP_085126847.1">
    <property type="nucleotide sequence ID" value="NZ_FWZX01000045.1"/>
</dbReference>
<evidence type="ECO:0000313" key="1">
    <source>
        <dbReference type="EMBL" id="SMF82158.1"/>
    </source>
</evidence>
<gene>
    <name evidence="1" type="ORF">SAMN05428998_14540</name>
</gene>
<protein>
    <submittedName>
        <fullName evidence="1">Uncharacterized protein</fullName>
    </submittedName>
</protein>
<dbReference type="Proteomes" id="UP000192917">
    <property type="component" value="Unassembled WGS sequence"/>
</dbReference>
<reference evidence="1 2" key="1">
    <citation type="submission" date="2017-04" db="EMBL/GenBank/DDBJ databases">
        <authorList>
            <person name="Afonso C.L."/>
            <person name="Miller P.J."/>
            <person name="Scott M.A."/>
            <person name="Spackman E."/>
            <person name="Goraichik I."/>
            <person name="Dimitrov K.M."/>
            <person name="Suarez D.L."/>
            <person name="Swayne D.E."/>
        </authorList>
    </citation>
    <scope>NUCLEOTIDE SEQUENCE [LARGE SCALE GENOMIC DNA]</scope>
    <source>
        <strain evidence="1 2">USBA 355</strain>
    </source>
</reference>